<dbReference type="Proteomes" id="UP001200313">
    <property type="component" value="Unassembled WGS sequence"/>
</dbReference>
<sequence length="145" mass="15846">MERDWMTLLAGARRTAAEEGQGLELRLLSAREVLEARREAAGLTREDRERALCANACLLARALERGGEPVFSTGGAVLEGLSVEQIASLSRQWSAFNRRENPSPEEGEPEVHDLKKAWSTRLMRAFSGACSGLLGRCPPSRGPGR</sequence>
<evidence type="ECO:0000313" key="4">
    <source>
        <dbReference type="Proteomes" id="UP001204562"/>
    </source>
</evidence>
<dbReference type="EMBL" id="JANFYS010000002">
    <property type="protein sequence ID" value="MCQ4769189.1"/>
    <property type="molecule type" value="Genomic_DNA"/>
</dbReference>
<reference evidence="2" key="2">
    <citation type="submission" date="2022-06" db="EMBL/GenBank/DDBJ databases">
        <title>Isolation of gut microbiota from human fecal samples.</title>
        <authorList>
            <person name="Pamer E.G."/>
            <person name="Barat B."/>
            <person name="Waligurski E."/>
            <person name="Medina S."/>
            <person name="Paddock L."/>
            <person name="Mostad J."/>
        </authorList>
    </citation>
    <scope>NUCLEOTIDE SEQUENCE</scope>
    <source>
        <strain evidence="2">DFI.9.91</strain>
    </source>
</reference>
<dbReference type="AlphaFoldDB" id="A0AAW5JP62"/>
<accession>A0AAW5JP62</accession>
<evidence type="ECO:0000313" key="1">
    <source>
        <dbReference type="EMBL" id="MCG4526914.1"/>
    </source>
</evidence>
<dbReference type="RefSeq" id="WP_238073786.1">
    <property type="nucleotide sequence ID" value="NZ_JAKNJB010000010.1"/>
</dbReference>
<evidence type="ECO:0000313" key="3">
    <source>
        <dbReference type="Proteomes" id="UP001200313"/>
    </source>
</evidence>
<protein>
    <submittedName>
        <fullName evidence="2">Uncharacterized protein</fullName>
    </submittedName>
</protein>
<reference evidence="1 3" key="1">
    <citation type="submission" date="2022-01" db="EMBL/GenBank/DDBJ databases">
        <title>Collection of gut derived symbiotic bacterial strains cultured from healthy donors.</title>
        <authorList>
            <person name="Lin H."/>
            <person name="Kohout C."/>
            <person name="Waligurski E."/>
            <person name="Pamer E.G."/>
        </authorList>
    </citation>
    <scope>NUCLEOTIDE SEQUENCE [LARGE SCALE GENOMIC DNA]</scope>
    <source>
        <strain evidence="1 3">DFI.3.7</strain>
    </source>
</reference>
<comment type="caution">
    <text evidence="2">The sequence shown here is derived from an EMBL/GenBank/DDBJ whole genome shotgun (WGS) entry which is preliminary data.</text>
</comment>
<dbReference type="Proteomes" id="UP001204562">
    <property type="component" value="Unassembled WGS sequence"/>
</dbReference>
<name>A0AAW5JP62_9FIRM</name>
<proteinExistence type="predicted"/>
<dbReference type="EMBL" id="JAKNJB010000010">
    <property type="protein sequence ID" value="MCG4526914.1"/>
    <property type="molecule type" value="Genomic_DNA"/>
</dbReference>
<organism evidence="2 4">
    <name type="scientific">Intestinimonas massiliensis</name>
    <name type="common">ex Afouda et al. 2020</name>
    <dbReference type="NCBI Taxonomy" id="1673721"/>
    <lineage>
        <taxon>Bacteria</taxon>
        <taxon>Bacillati</taxon>
        <taxon>Bacillota</taxon>
        <taxon>Clostridia</taxon>
        <taxon>Eubacteriales</taxon>
        <taxon>Intestinimonas</taxon>
    </lineage>
</organism>
<gene>
    <name evidence="1" type="ORF">L0P79_07455</name>
    <name evidence="2" type="ORF">NE579_01745</name>
</gene>
<evidence type="ECO:0000313" key="2">
    <source>
        <dbReference type="EMBL" id="MCQ4769189.1"/>
    </source>
</evidence>
<keyword evidence="3" id="KW-1185">Reference proteome</keyword>